<proteinExistence type="predicted"/>
<evidence type="ECO:0000313" key="2">
    <source>
        <dbReference type="Proteomes" id="UP000597877"/>
    </source>
</evidence>
<name>A0ABR7F3B8_9FIRM</name>
<organism evidence="1 2">
    <name type="scientific">Eubacterium segne</name>
    <dbReference type="NCBI Taxonomy" id="2763045"/>
    <lineage>
        <taxon>Bacteria</taxon>
        <taxon>Bacillati</taxon>
        <taxon>Bacillota</taxon>
        <taxon>Clostridia</taxon>
        <taxon>Eubacteriales</taxon>
        <taxon>Eubacteriaceae</taxon>
        <taxon>Eubacterium</taxon>
    </lineage>
</organism>
<accession>A0ABR7F3B8</accession>
<reference evidence="1 2" key="1">
    <citation type="submission" date="2020-08" db="EMBL/GenBank/DDBJ databases">
        <title>Genome public.</title>
        <authorList>
            <person name="Liu C."/>
            <person name="Sun Q."/>
        </authorList>
    </citation>
    <scope>NUCLEOTIDE SEQUENCE [LARGE SCALE GENOMIC DNA]</scope>
    <source>
        <strain evidence="1 2">BX4</strain>
    </source>
</reference>
<sequence>MNFYIGNSIDEIKEQDYNVEFSDELIDFIYKLNQEVSFDMHQLCEINPYTDMEISKNDLMQIIQICKYILDNKLLYDYDEPDEGNQMLKDLVELAQKALLKKLGLISIGD</sequence>
<comment type="caution">
    <text evidence="1">The sequence shown here is derived from an EMBL/GenBank/DDBJ whole genome shotgun (WGS) entry which is preliminary data.</text>
</comment>
<gene>
    <name evidence="1" type="ORF">H8S00_08955</name>
</gene>
<protein>
    <submittedName>
        <fullName evidence="1">Uncharacterized protein</fullName>
    </submittedName>
</protein>
<evidence type="ECO:0000313" key="1">
    <source>
        <dbReference type="EMBL" id="MBC5668108.1"/>
    </source>
</evidence>
<dbReference type="Proteomes" id="UP000597877">
    <property type="component" value="Unassembled WGS sequence"/>
</dbReference>
<dbReference type="EMBL" id="JACOOZ010000005">
    <property type="protein sequence ID" value="MBC5668108.1"/>
    <property type="molecule type" value="Genomic_DNA"/>
</dbReference>
<keyword evidence="2" id="KW-1185">Reference proteome</keyword>
<dbReference type="RefSeq" id="WP_186840432.1">
    <property type="nucleotide sequence ID" value="NZ_JACOOZ010000005.1"/>
</dbReference>